<sequence length="127" mass="15058">MFSPFVDGMHPHQHFPLMQLPDRQQMQIPTGYHPQQQQQQASLPHMMSQAQQVHHLIPQSQAASTQNRDHHQHSHPPKEMNKPKGRMSAYTFFVQKCRDEHRKAYPNENANFSEFSKKCAEKWKVRY</sequence>
<feature type="region of interest" description="Disordered" evidence="2">
    <location>
        <begin position="30"/>
        <end position="85"/>
    </location>
</feature>
<keyword evidence="1" id="KW-0238">DNA-binding</keyword>
<evidence type="ECO:0000313" key="4">
    <source>
        <dbReference type="EMBL" id="CAF3815308.1"/>
    </source>
</evidence>
<accession>A0A819CNA4</accession>
<comment type="caution">
    <text evidence="4">The sequence shown here is derived from an EMBL/GenBank/DDBJ whole genome shotgun (WGS) entry which is preliminary data.</text>
</comment>
<evidence type="ECO:0000313" key="5">
    <source>
        <dbReference type="Proteomes" id="UP000663874"/>
    </source>
</evidence>
<protein>
    <recommendedName>
        <fullName evidence="3">HMG box domain-containing protein</fullName>
    </recommendedName>
</protein>
<evidence type="ECO:0000256" key="2">
    <source>
        <dbReference type="SAM" id="MobiDB-lite"/>
    </source>
</evidence>
<dbReference type="PROSITE" id="PS50118">
    <property type="entry name" value="HMG_BOX_2"/>
    <property type="match status" value="1"/>
</dbReference>
<feature type="domain" description="HMG box" evidence="3">
    <location>
        <begin position="83"/>
        <end position="127"/>
    </location>
</feature>
<dbReference type="InterPro" id="IPR009071">
    <property type="entry name" value="HMG_box_dom"/>
</dbReference>
<dbReference type="EMBL" id="CAJOBE010002337">
    <property type="protein sequence ID" value="CAF3815308.1"/>
    <property type="molecule type" value="Genomic_DNA"/>
</dbReference>
<evidence type="ECO:0000259" key="3">
    <source>
        <dbReference type="PROSITE" id="PS50118"/>
    </source>
</evidence>
<proteinExistence type="predicted"/>
<gene>
    <name evidence="4" type="ORF">FNK824_LOCUS15821</name>
</gene>
<organism evidence="4 5">
    <name type="scientific">Rotaria sordida</name>
    <dbReference type="NCBI Taxonomy" id="392033"/>
    <lineage>
        <taxon>Eukaryota</taxon>
        <taxon>Metazoa</taxon>
        <taxon>Spiralia</taxon>
        <taxon>Gnathifera</taxon>
        <taxon>Rotifera</taxon>
        <taxon>Eurotatoria</taxon>
        <taxon>Bdelloidea</taxon>
        <taxon>Philodinida</taxon>
        <taxon>Philodinidae</taxon>
        <taxon>Rotaria</taxon>
    </lineage>
</organism>
<dbReference type="Proteomes" id="UP000663874">
    <property type="component" value="Unassembled WGS sequence"/>
</dbReference>
<feature type="compositionally biased region" description="Polar residues" evidence="2">
    <location>
        <begin position="48"/>
        <end position="66"/>
    </location>
</feature>
<dbReference type="GO" id="GO:0003677">
    <property type="term" value="F:DNA binding"/>
    <property type="evidence" value="ECO:0007669"/>
    <property type="project" value="UniProtKB-UniRule"/>
</dbReference>
<dbReference type="InterPro" id="IPR036910">
    <property type="entry name" value="HMG_box_dom_sf"/>
</dbReference>
<name>A0A819CNA4_9BILA</name>
<dbReference type="CDD" id="cd21978">
    <property type="entry name" value="HMG-box_HMGB_rpt1"/>
    <property type="match status" value="1"/>
</dbReference>
<dbReference type="Pfam" id="PF09011">
    <property type="entry name" value="HMG_box_2"/>
    <property type="match status" value="1"/>
</dbReference>
<dbReference type="SUPFAM" id="SSF47095">
    <property type="entry name" value="HMG-box"/>
    <property type="match status" value="1"/>
</dbReference>
<dbReference type="Gene3D" id="1.10.30.10">
    <property type="entry name" value="High mobility group box domain"/>
    <property type="match status" value="1"/>
</dbReference>
<feature type="DNA-binding region" description="HMG box" evidence="1">
    <location>
        <begin position="83"/>
        <end position="127"/>
    </location>
</feature>
<keyword evidence="1" id="KW-0539">Nucleus</keyword>
<reference evidence="4" key="1">
    <citation type="submission" date="2021-02" db="EMBL/GenBank/DDBJ databases">
        <authorList>
            <person name="Nowell W R."/>
        </authorList>
    </citation>
    <scope>NUCLEOTIDE SEQUENCE</scope>
</reference>
<dbReference type="AlphaFoldDB" id="A0A819CNA4"/>
<evidence type="ECO:0000256" key="1">
    <source>
        <dbReference type="PROSITE-ProRule" id="PRU00267"/>
    </source>
</evidence>
<dbReference type="GO" id="GO:0005634">
    <property type="term" value="C:nucleus"/>
    <property type="evidence" value="ECO:0007669"/>
    <property type="project" value="UniProtKB-UniRule"/>
</dbReference>